<keyword evidence="4 10" id="KW-0812">Transmembrane</keyword>
<dbReference type="Proteomes" id="UP001530315">
    <property type="component" value="Unassembled WGS sequence"/>
</dbReference>
<evidence type="ECO:0000256" key="8">
    <source>
        <dbReference type="ARBA" id="ARBA00045204"/>
    </source>
</evidence>
<dbReference type="EMBL" id="JALLAZ020001609">
    <property type="protein sequence ID" value="KAL3771222.1"/>
    <property type="molecule type" value="Genomic_DNA"/>
</dbReference>
<dbReference type="Pfam" id="PF06645">
    <property type="entry name" value="SPC12"/>
    <property type="match status" value="1"/>
</dbReference>
<evidence type="ECO:0000313" key="11">
    <source>
        <dbReference type="EMBL" id="KAL3771222.1"/>
    </source>
</evidence>
<feature type="transmembrane region" description="Helical" evidence="10">
    <location>
        <begin position="12"/>
        <end position="30"/>
    </location>
</feature>
<evidence type="ECO:0000256" key="3">
    <source>
        <dbReference type="ARBA" id="ARBA00017059"/>
    </source>
</evidence>
<dbReference type="EMBL" id="JALLAZ020001609">
    <property type="protein sequence ID" value="KAL3771223.1"/>
    <property type="molecule type" value="Genomic_DNA"/>
</dbReference>
<evidence type="ECO:0000313" key="12">
    <source>
        <dbReference type="EMBL" id="KAL3771223.1"/>
    </source>
</evidence>
<protein>
    <recommendedName>
        <fullName evidence="3">Signal peptidase complex subunit 1</fullName>
    </recommendedName>
</protein>
<comment type="subcellular location">
    <subcellularLocation>
        <location evidence="1">Endoplasmic reticulum membrane</location>
        <topology evidence="1">Multi-pass membrane protein</topology>
    </subcellularLocation>
</comment>
<sequence>MDYQGQKLSENLFYYIILLFGSVGWIYGYILQDFTYVFYSWSVGVGISLVLCVPDWPIYNKHPIKWLESIPDRGDDSNNGEEVEETKKSK</sequence>
<feature type="region of interest" description="Disordered" evidence="9">
    <location>
        <begin position="69"/>
        <end position="90"/>
    </location>
</feature>
<keyword evidence="13" id="KW-1185">Reference proteome</keyword>
<comment type="similarity">
    <text evidence="2">Belongs to the SPCS1 family.</text>
</comment>
<accession>A0ABD3N592</accession>
<keyword evidence="6 10" id="KW-1133">Transmembrane helix</keyword>
<evidence type="ECO:0000256" key="9">
    <source>
        <dbReference type="SAM" id="MobiDB-lite"/>
    </source>
</evidence>
<evidence type="ECO:0000256" key="5">
    <source>
        <dbReference type="ARBA" id="ARBA00022824"/>
    </source>
</evidence>
<keyword evidence="5" id="KW-0256">Endoplasmic reticulum</keyword>
<evidence type="ECO:0000256" key="1">
    <source>
        <dbReference type="ARBA" id="ARBA00004477"/>
    </source>
</evidence>
<evidence type="ECO:0000256" key="6">
    <source>
        <dbReference type="ARBA" id="ARBA00022989"/>
    </source>
</evidence>
<dbReference type="PANTHER" id="PTHR13202">
    <property type="entry name" value="MICROSOMAL SIGNAL PEPTIDASE 12 KDA SUBUNIT"/>
    <property type="match status" value="1"/>
</dbReference>
<dbReference type="GO" id="GO:0005789">
    <property type="term" value="C:endoplasmic reticulum membrane"/>
    <property type="evidence" value="ECO:0007669"/>
    <property type="project" value="UniProtKB-SubCell"/>
</dbReference>
<dbReference type="PANTHER" id="PTHR13202:SF0">
    <property type="entry name" value="SIGNAL PEPTIDASE COMPLEX SUBUNIT 1"/>
    <property type="match status" value="1"/>
</dbReference>
<evidence type="ECO:0000256" key="2">
    <source>
        <dbReference type="ARBA" id="ARBA00005245"/>
    </source>
</evidence>
<proteinExistence type="inferred from homology"/>
<gene>
    <name evidence="11" type="ORF">ACHAW5_007524</name>
    <name evidence="12" type="ORF">ACHAW5_007525</name>
</gene>
<evidence type="ECO:0000256" key="4">
    <source>
        <dbReference type="ARBA" id="ARBA00022692"/>
    </source>
</evidence>
<evidence type="ECO:0000256" key="7">
    <source>
        <dbReference type="ARBA" id="ARBA00023136"/>
    </source>
</evidence>
<evidence type="ECO:0000313" key="13">
    <source>
        <dbReference type="Proteomes" id="UP001530315"/>
    </source>
</evidence>
<name>A0ABD3N592_9STRA</name>
<comment type="caution">
    <text evidence="12">The sequence shown here is derived from an EMBL/GenBank/DDBJ whole genome shotgun (WGS) entry which is preliminary data.</text>
</comment>
<organism evidence="12 13">
    <name type="scientific">Stephanodiscus triporus</name>
    <dbReference type="NCBI Taxonomy" id="2934178"/>
    <lineage>
        <taxon>Eukaryota</taxon>
        <taxon>Sar</taxon>
        <taxon>Stramenopiles</taxon>
        <taxon>Ochrophyta</taxon>
        <taxon>Bacillariophyta</taxon>
        <taxon>Coscinodiscophyceae</taxon>
        <taxon>Thalassiosirophycidae</taxon>
        <taxon>Stephanodiscales</taxon>
        <taxon>Stephanodiscaceae</taxon>
        <taxon>Stephanodiscus</taxon>
    </lineage>
</organism>
<comment type="function">
    <text evidence="8">Component of the signal peptidase complex (SPC) which catalyzes the cleavage of N-terminal signal sequences from nascent proteins as they are translocated into the lumen of the endoplasmic reticulum. Dispensable for SPC enzymatic activity.</text>
</comment>
<keyword evidence="7 10" id="KW-0472">Membrane</keyword>
<feature type="transmembrane region" description="Helical" evidence="10">
    <location>
        <begin position="36"/>
        <end position="56"/>
    </location>
</feature>
<reference evidence="12 13" key="1">
    <citation type="submission" date="2024-10" db="EMBL/GenBank/DDBJ databases">
        <title>Updated reference genomes for cyclostephanoid diatoms.</title>
        <authorList>
            <person name="Roberts W.R."/>
            <person name="Alverson A.J."/>
        </authorList>
    </citation>
    <scope>NUCLEOTIDE SEQUENCE [LARGE SCALE GENOMIC DNA]</scope>
    <source>
        <strain evidence="12 13">AJA276-08</strain>
    </source>
</reference>
<dbReference type="AlphaFoldDB" id="A0ABD3N592"/>
<dbReference type="InterPro" id="IPR009542">
    <property type="entry name" value="Spc1/SPCS1"/>
</dbReference>
<evidence type="ECO:0000256" key="10">
    <source>
        <dbReference type="SAM" id="Phobius"/>
    </source>
</evidence>